<gene>
    <name evidence="3" type="primary">LOC117654274</name>
</gene>
<dbReference type="InParanoid" id="A0A6P9AGQ8"/>
<name>A0A6P9AGQ8_THRPL</name>
<dbReference type="Pfam" id="PF12937">
    <property type="entry name" value="F-box-like"/>
    <property type="match status" value="1"/>
</dbReference>
<dbReference type="AlphaFoldDB" id="A0A6P9AGQ8"/>
<keyword evidence="2" id="KW-1185">Reference proteome</keyword>
<dbReference type="Proteomes" id="UP000515158">
    <property type="component" value="Unplaced"/>
</dbReference>
<dbReference type="InterPro" id="IPR001810">
    <property type="entry name" value="F-box_dom"/>
</dbReference>
<dbReference type="SMART" id="SM00256">
    <property type="entry name" value="FBOX"/>
    <property type="match status" value="1"/>
</dbReference>
<organism evidence="3">
    <name type="scientific">Thrips palmi</name>
    <name type="common">Melon thrips</name>
    <dbReference type="NCBI Taxonomy" id="161013"/>
    <lineage>
        <taxon>Eukaryota</taxon>
        <taxon>Metazoa</taxon>
        <taxon>Ecdysozoa</taxon>
        <taxon>Arthropoda</taxon>
        <taxon>Hexapoda</taxon>
        <taxon>Insecta</taxon>
        <taxon>Pterygota</taxon>
        <taxon>Neoptera</taxon>
        <taxon>Paraneoptera</taxon>
        <taxon>Thysanoptera</taxon>
        <taxon>Terebrantia</taxon>
        <taxon>Thripoidea</taxon>
        <taxon>Thripidae</taxon>
        <taxon>Thrips</taxon>
    </lineage>
</organism>
<dbReference type="InterPro" id="IPR032675">
    <property type="entry name" value="LRR_dom_sf"/>
</dbReference>
<reference evidence="3" key="1">
    <citation type="submission" date="2025-08" db="UniProtKB">
        <authorList>
            <consortium name="RefSeq"/>
        </authorList>
    </citation>
    <scope>IDENTIFICATION</scope>
    <source>
        <tissue evidence="3">Total insect</tissue>
    </source>
</reference>
<dbReference type="PROSITE" id="PS50181">
    <property type="entry name" value="FBOX"/>
    <property type="match status" value="1"/>
</dbReference>
<protein>
    <submittedName>
        <fullName evidence="3">Uncharacterized protein LOC117654274</fullName>
    </submittedName>
</protein>
<sequence>MSDATMNDDSADLSLAPACQLPQLLVHLDVGQDFVRRTPCSSASPRSVTMSDATMNDTLPDDALLAVLGHLPTRELFTARVVCRRFRDLCLHRQLWKTRSLHTDDFGTARFGLLRAVLCLAPCLHQLTLSPEQCTRLAPVVPGISCSVSALDINSVFGGEGDAVTRDNVQGFIAIVQGLSSLGGLTELGLSLALGGASSPLVEALLKAIYTIDGLQTLFISGESQLTADIPVGLEVKPSLKKINYRSWGVDTYEKVPFIGSLLKAHASTLEEVIVELVDVPLSPLQGSKKLRSLTIFPHEELPLLVDCPNLSTIEIVYADSWDYPAGTIEFFRRAVSLRSVTFSCPENDATAPLLALAGSKAARGVEVLDVWATSPDVITLLGISLHKFPSLRRLTFQGKVTDDFLRAVDPAVTPNLAWLTVEERHDGSPCAHSWLHGPAIQDLFARNPRLGLFIHDWEGNLPGCSCRWCSWGCHSNLDEPKQGFSAKSF</sequence>
<accession>A0A6P9AGQ8</accession>
<dbReference type="InterPro" id="IPR036047">
    <property type="entry name" value="F-box-like_dom_sf"/>
</dbReference>
<dbReference type="GeneID" id="117654274"/>
<dbReference type="SUPFAM" id="SSF81383">
    <property type="entry name" value="F-box domain"/>
    <property type="match status" value="1"/>
</dbReference>
<dbReference type="KEGG" id="tpal:117654274"/>
<dbReference type="Gene3D" id="1.20.1280.50">
    <property type="match status" value="1"/>
</dbReference>
<feature type="domain" description="F-box" evidence="1">
    <location>
        <begin position="53"/>
        <end position="99"/>
    </location>
</feature>
<proteinExistence type="predicted"/>
<evidence type="ECO:0000313" key="2">
    <source>
        <dbReference type="Proteomes" id="UP000515158"/>
    </source>
</evidence>
<dbReference type="OrthoDB" id="8246423at2759"/>
<evidence type="ECO:0000259" key="1">
    <source>
        <dbReference type="PROSITE" id="PS50181"/>
    </source>
</evidence>
<dbReference type="RefSeq" id="XP_034256650.1">
    <property type="nucleotide sequence ID" value="XM_034400759.1"/>
</dbReference>
<evidence type="ECO:0000313" key="3">
    <source>
        <dbReference type="RefSeq" id="XP_034256650.1"/>
    </source>
</evidence>
<dbReference type="SUPFAM" id="SSF52047">
    <property type="entry name" value="RNI-like"/>
    <property type="match status" value="1"/>
</dbReference>
<dbReference type="Gene3D" id="3.80.10.10">
    <property type="entry name" value="Ribonuclease Inhibitor"/>
    <property type="match status" value="1"/>
</dbReference>